<protein>
    <submittedName>
        <fullName evidence="1">Putative exonuclease, RdgC</fullName>
    </submittedName>
</protein>
<dbReference type="Pfam" id="PF04381">
    <property type="entry name" value="RdgC"/>
    <property type="match status" value="1"/>
</dbReference>
<keyword evidence="1" id="KW-0540">Nuclease</keyword>
<name>A0A1Y6B919_9BACT</name>
<keyword evidence="1" id="KW-0378">Hydrolase</keyword>
<dbReference type="Proteomes" id="UP000192907">
    <property type="component" value="Unassembled WGS sequence"/>
</dbReference>
<reference evidence="2" key="1">
    <citation type="submission" date="2017-04" db="EMBL/GenBank/DDBJ databases">
        <authorList>
            <person name="Varghese N."/>
            <person name="Submissions S."/>
        </authorList>
    </citation>
    <scope>NUCLEOTIDE SEQUENCE [LARGE SCALE GENOMIC DNA]</scope>
    <source>
        <strain evidence="2">RKEM611</strain>
    </source>
</reference>
<dbReference type="EMBL" id="FWZT01000002">
    <property type="protein sequence ID" value="SME97381.1"/>
    <property type="molecule type" value="Genomic_DNA"/>
</dbReference>
<accession>A0A1Y6B919</accession>
<sequence length="221" mass="25696">MTIFSGSFSASRYHIIGRKSQFKLAELNQKLKTYQARPLQLKSSKELSFGWERPSVIDPEANAETAHWDMSDCQFDEGYLMRIRIEKRKVPSALLQIVFKRKIEELSERNEGKPVSRKQRKDLLEESRLELFEQCLPNVSFADVYWHEERHEVFLFSTSKSIQIIFEELFKKTFCEHLNLSLVKVLPPLLGMSQDEWQSGAKTIDRVSHALPSELVSTSIS</sequence>
<organism evidence="1 2">
    <name type="scientific">Pseudobacteriovorax antillogorgiicola</name>
    <dbReference type="NCBI Taxonomy" id="1513793"/>
    <lineage>
        <taxon>Bacteria</taxon>
        <taxon>Pseudomonadati</taxon>
        <taxon>Bdellovibrionota</taxon>
        <taxon>Oligoflexia</taxon>
        <taxon>Oligoflexales</taxon>
        <taxon>Pseudobacteriovoracaceae</taxon>
        <taxon>Pseudobacteriovorax</taxon>
    </lineage>
</organism>
<dbReference type="AlphaFoldDB" id="A0A1Y6B919"/>
<dbReference type="RefSeq" id="WP_132315060.1">
    <property type="nucleotide sequence ID" value="NZ_FWZT01000002.1"/>
</dbReference>
<gene>
    <name evidence="1" type="ORF">SAMN06296036_102359</name>
</gene>
<dbReference type="OrthoDB" id="9793997at2"/>
<dbReference type="STRING" id="1513793.SAMN06296036_102359"/>
<dbReference type="InterPro" id="IPR007476">
    <property type="entry name" value="RdgC"/>
</dbReference>
<proteinExistence type="predicted"/>
<keyword evidence="2" id="KW-1185">Reference proteome</keyword>
<evidence type="ECO:0000313" key="1">
    <source>
        <dbReference type="EMBL" id="SME97381.1"/>
    </source>
</evidence>
<dbReference type="GO" id="GO:0004527">
    <property type="term" value="F:exonuclease activity"/>
    <property type="evidence" value="ECO:0007669"/>
    <property type="project" value="UniProtKB-KW"/>
</dbReference>
<evidence type="ECO:0000313" key="2">
    <source>
        <dbReference type="Proteomes" id="UP000192907"/>
    </source>
</evidence>
<keyword evidence="1" id="KW-0269">Exonuclease</keyword>
<dbReference type="GO" id="GO:0006310">
    <property type="term" value="P:DNA recombination"/>
    <property type="evidence" value="ECO:0007669"/>
    <property type="project" value="InterPro"/>
</dbReference>